<gene>
    <name evidence="1" type="ORF">MNBD_PLANCTO03-882</name>
</gene>
<name>A0A3B1DHX2_9ZZZZ</name>
<accession>A0A3B1DHX2</accession>
<reference evidence="1" key="1">
    <citation type="submission" date="2018-06" db="EMBL/GenBank/DDBJ databases">
        <authorList>
            <person name="Zhirakovskaya E."/>
        </authorList>
    </citation>
    <scope>NUCLEOTIDE SEQUENCE</scope>
</reference>
<dbReference type="Pfam" id="PF07617">
    <property type="entry name" value="DUF1579"/>
    <property type="match status" value="1"/>
</dbReference>
<evidence type="ECO:0000313" key="1">
    <source>
        <dbReference type="EMBL" id="VAX40282.1"/>
    </source>
</evidence>
<sequence length="232" mass="25132">MPGCCCSSKNGKTMILAALLIAGVAIGGAYLLKSFGTDKTAEPAKADTPEVIPSSFAQPEDPMGADPLAEAFAQWGALAPEHEVLTTMLGTWDCTTKFWVGGPEPIVGKGTSTNEAILGGRFVTQHFVMPEFMGNAYEGIGTFGYDKQKGKFVSTWLDTMSTGMNPMEGTWDEETQTMTWIGESQSPMGTSTMKNIVKVIDEDNSFMEFWEASDKTGGEFVKIGEITYTRRK</sequence>
<dbReference type="AlphaFoldDB" id="A0A3B1DHX2"/>
<proteinExistence type="predicted"/>
<dbReference type="InterPro" id="IPR011473">
    <property type="entry name" value="DUF1579"/>
</dbReference>
<evidence type="ECO:0008006" key="2">
    <source>
        <dbReference type="Google" id="ProtNLM"/>
    </source>
</evidence>
<protein>
    <recommendedName>
        <fullName evidence="2">DUF1579 domain-containing protein</fullName>
    </recommendedName>
</protein>
<organism evidence="1">
    <name type="scientific">hydrothermal vent metagenome</name>
    <dbReference type="NCBI Taxonomy" id="652676"/>
    <lineage>
        <taxon>unclassified sequences</taxon>
        <taxon>metagenomes</taxon>
        <taxon>ecological metagenomes</taxon>
    </lineage>
</organism>
<dbReference type="EMBL" id="UOGK01000366">
    <property type="protein sequence ID" value="VAX40282.1"/>
    <property type="molecule type" value="Genomic_DNA"/>
</dbReference>